<reference evidence="1 2" key="1">
    <citation type="submission" date="2019-02" db="EMBL/GenBank/DDBJ databases">
        <title>Genome sequencing of the rare red list fungi Hericium alpestre (H. flagellum).</title>
        <authorList>
            <person name="Buettner E."/>
            <person name="Kellner H."/>
        </authorList>
    </citation>
    <scope>NUCLEOTIDE SEQUENCE [LARGE SCALE GENOMIC DNA]</scope>
    <source>
        <strain evidence="1 2">DSM 108284</strain>
    </source>
</reference>
<feature type="non-terminal residue" evidence="1">
    <location>
        <position position="102"/>
    </location>
</feature>
<evidence type="ECO:0008006" key="3">
    <source>
        <dbReference type="Google" id="ProtNLM"/>
    </source>
</evidence>
<accession>A0A4Y9ZRP0</accession>
<dbReference type="SUPFAM" id="SSF51126">
    <property type="entry name" value="Pectin lyase-like"/>
    <property type="match status" value="1"/>
</dbReference>
<dbReference type="STRING" id="135208.A0A4Y9ZRP0"/>
<keyword evidence="2" id="KW-1185">Reference proteome</keyword>
<dbReference type="Gene3D" id="2.160.20.10">
    <property type="entry name" value="Single-stranded right-handed beta-helix, Pectin lyase-like"/>
    <property type="match status" value="1"/>
</dbReference>
<evidence type="ECO:0000313" key="2">
    <source>
        <dbReference type="Proteomes" id="UP000298061"/>
    </source>
</evidence>
<dbReference type="OrthoDB" id="2019149at2759"/>
<dbReference type="AlphaFoldDB" id="A0A4Y9ZRP0"/>
<sequence>MAHVSILRFSQVYLPAVIVNLPCFHSARFLACQLRGILSDRPLTSCPPGTLYVSANDTRTHFTTVQAAVSSLADDGSATILIGAGEYHETVNVTRRGPLTLL</sequence>
<protein>
    <recommendedName>
        <fullName evidence="3">Pectinesterase</fullName>
    </recommendedName>
</protein>
<proteinExistence type="predicted"/>
<comment type="caution">
    <text evidence="1">The sequence shown here is derived from an EMBL/GenBank/DDBJ whole genome shotgun (WGS) entry which is preliminary data.</text>
</comment>
<dbReference type="Proteomes" id="UP000298061">
    <property type="component" value="Unassembled WGS sequence"/>
</dbReference>
<dbReference type="InterPro" id="IPR011050">
    <property type="entry name" value="Pectin_lyase_fold/virulence"/>
</dbReference>
<name>A0A4Y9ZRP0_9AGAM</name>
<dbReference type="InterPro" id="IPR012334">
    <property type="entry name" value="Pectin_lyas_fold"/>
</dbReference>
<organism evidence="1 2">
    <name type="scientific">Hericium alpestre</name>
    <dbReference type="NCBI Taxonomy" id="135208"/>
    <lineage>
        <taxon>Eukaryota</taxon>
        <taxon>Fungi</taxon>
        <taxon>Dikarya</taxon>
        <taxon>Basidiomycota</taxon>
        <taxon>Agaricomycotina</taxon>
        <taxon>Agaricomycetes</taxon>
        <taxon>Russulales</taxon>
        <taxon>Hericiaceae</taxon>
        <taxon>Hericium</taxon>
    </lineage>
</organism>
<evidence type="ECO:0000313" key="1">
    <source>
        <dbReference type="EMBL" id="TFY77245.1"/>
    </source>
</evidence>
<gene>
    <name evidence="1" type="ORF">EWM64_g6765</name>
</gene>
<dbReference type="EMBL" id="SFCI01000965">
    <property type="protein sequence ID" value="TFY77245.1"/>
    <property type="molecule type" value="Genomic_DNA"/>
</dbReference>